<evidence type="ECO:0000313" key="3">
    <source>
        <dbReference type="Proteomes" id="UP000317648"/>
    </source>
</evidence>
<feature type="domain" description="Integrase catalytic" evidence="1">
    <location>
        <begin position="9"/>
        <end position="74"/>
    </location>
</feature>
<dbReference type="PANTHER" id="PTHR47515:SF1">
    <property type="entry name" value="BLR2054 PROTEIN"/>
    <property type="match status" value="1"/>
</dbReference>
<dbReference type="AlphaFoldDB" id="A0A518E4Z1"/>
<proteinExistence type="predicted"/>
<dbReference type="InterPro" id="IPR012337">
    <property type="entry name" value="RNaseH-like_sf"/>
</dbReference>
<accession>A0A518E4Z1</accession>
<organism evidence="2 3">
    <name type="scientific">Lignipirellula cremea</name>
    <dbReference type="NCBI Taxonomy" id="2528010"/>
    <lineage>
        <taxon>Bacteria</taxon>
        <taxon>Pseudomonadati</taxon>
        <taxon>Planctomycetota</taxon>
        <taxon>Planctomycetia</taxon>
        <taxon>Pirellulales</taxon>
        <taxon>Pirellulaceae</taxon>
        <taxon>Lignipirellula</taxon>
    </lineage>
</organism>
<dbReference type="GO" id="GO:0015074">
    <property type="term" value="P:DNA integration"/>
    <property type="evidence" value="ECO:0007669"/>
    <property type="project" value="InterPro"/>
</dbReference>
<evidence type="ECO:0000313" key="2">
    <source>
        <dbReference type="EMBL" id="QDU99138.1"/>
    </source>
</evidence>
<keyword evidence="3" id="KW-1185">Reference proteome</keyword>
<dbReference type="EMBL" id="CP036433">
    <property type="protein sequence ID" value="QDU99138.1"/>
    <property type="molecule type" value="Genomic_DNA"/>
</dbReference>
<dbReference type="Pfam" id="PF13683">
    <property type="entry name" value="rve_3"/>
    <property type="match status" value="1"/>
</dbReference>
<name>A0A518E4Z1_9BACT</name>
<dbReference type="InterPro" id="IPR001584">
    <property type="entry name" value="Integrase_cat-core"/>
</dbReference>
<sequence>MDPWAYSRQVTLDFSRPGKPTDNAFIESFDGSVRAECLNEKGVLSLALAQEMIKSWCCDGNAQRPHSALGNLAPRAKPAFFSPSLAQKRGAGKSQPLLSSMLMLKKEAFDYFGEFAERDSFHSCMPSKKMHSMLNQPPPSPRRQ</sequence>
<evidence type="ECO:0000259" key="1">
    <source>
        <dbReference type="Pfam" id="PF13683"/>
    </source>
</evidence>
<protein>
    <recommendedName>
        <fullName evidence="1">Integrase catalytic domain-containing protein</fullName>
    </recommendedName>
</protein>
<dbReference type="KEGG" id="lcre:Pla8534_70490"/>
<dbReference type="PANTHER" id="PTHR47515">
    <property type="entry name" value="LOW CALCIUM RESPONSE LOCUS PROTEIN T"/>
    <property type="match status" value="1"/>
</dbReference>
<gene>
    <name evidence="2" type="ORF">Pla8534_70490</name>
</gene>
<dbReference type="SUPFAM" id="SSF53098">
    <property type="entry name" value="Ribonuclease H-like"/>
    <property type="match status" value="1"/>
</dbReference>
<reference evidence="2 3" key="1">
    <citation type="submission" date="2019-02" db="EMBL/GenBank/DDBJ databases">
        <title>Deep-cultivation of Planctomycetes and their phenomic and genomic characterization uncovers novel biology.</title>
        <authorList>
            <person name="Wiegand S."/>
            <person name="Jogler M."/>
            <person name="Boedeker C."/>
            <person name="Pinto D."/>
            <person name="Vollmers J."/>
            <person name="Rivas-Marin E."/>
            <person name="Kohn T."/>
            <person name="Peeters S.H."/>
            <person name="Heuer A."/>
            <person name="Rast P."/>
            <person name="Oberbeckmann S."/>
            <person name="Bunk B."/>
            <person name="Jeske O."/>
            <person name="Meyerdierks A."/>
            <person name="Storesund J.E."/>
            <person name="Kallscheuer N."/>
            <person name="Luecker S."/>
            <person name="Lage O.M."/>
            <person name="Pohl T."/>
            <person name="Merkel B.J."/>
            <person name="Hornburger P."/>
            <person name="Mueller R.-W."/>
            <person name="Bruemmer F."/>
            <person name="Labrenz M."/>
            <person name="Spormann A.M."/>
            <person name="Op den Camp H."/>
            <person name="Overmann J."/>
            <person name="Amann R."/>
            <person name="Jetten M.S.M."/>
            <person name="Mascher T."/>
            <person name="Medema M.H."/>
            <person name="Devos D.P."/>
            <person name="Kaster A.-K."/>
            <person name="Ovreas L."/>
            <person name="Rohde M."/>
            <person name="Galperin M.Y."/>
            <person name="Jogler C."/>
        </authorList>
    </citation>
    <scope>NUCLEOTIDE SEQUENCE [LARGE SCALE GENOMIC DNA]</scope>
    <source>
        <strain evidence="2 3">Pla85_3_4</strain>
    </source>
</reference>
<dbReference type="Proteomes" id="UP000317648">
    <property type="component" value="Chromosome"/>
</dbReference>